<feature type="transmembrane region" description="Helical" evidence="2">
    <location>
        <begin position="126"/>
        <end position="145"/>
    </location>
</feature>
<feature type="region of interest" description="Disordered" evidence="1">
    <location>
        <begin position="1"/>
        <end position="27"/>
    </location>
</feature>
<gene>
    <name evidence="3" type="ORF">A9Q93_10130</name>
</gene>
<name>A0A1Z8AQF6_9FLAO</name>
<evidence type="ECO:0000256" key="2">
    <source>
        <dbReference type="SAM" id="Phobius"/>
    </source>
</evidence>
<reference evidence="4" key="1">
    <citation type="journal article" date="2017" name="Proc. Natl. Acad. Sci. U.S.A.">
        <title>Simulation of Deepwater Horizon oil plume reveals substrate specialization within a complex community of hydrocarbon-degraders.</title>
        <authorList>
            <person name="Hu P."/>
            <person name="Dubinsky E.A."/>
            <person name="Probst A.J."/>
            <person name="Wang J."/>
            <person name="Sieber C.M.K."/>
            <person name="Tom L.M."/>
            <person name="Gardinali P."/>
            <person name="Banfield J.F."/>
            <person name="Atlas R.M."/>
            <person name="Andersen G.L."/>
        </authorList>
    </citation>
    <scope>NUCLEOTIDE SEQUENCE [LARGE SCALE GENOMIC DNA]</scope>
</reference>
<feature type="transmembrane region" description="Helical" evidence="2">
    <location>
        <begin position="165"/>
        <end position="187"/>
    </location>
</feature>
<feature type="transmembrane region" description="Helical" evidence="2">
    <location>
        <begin position="207"/>
        <end position="229"/>
    </location>
</feature>
<comment type="caution">
    <text evidence="3">The sequence shown here is derived from an EMBL/GenBank/DDBJ whole genome shotgun (WGS) entry which is preliminary data.</text>
</comment>
<feature type="transmembrane region" description="Helical" evidence="2">
    <location>
        <begin position="241"/>
        <end position="262"/>
    </location>
</feature>
<keyword evidence="2" id="KW-0472">Membrane</keyword>
<accession>A0A1Z8AQF6</accession>
<protein>
    <submittedName>
        <fullName evidence="3">Uncharacterized protein</fullName>
    </submittedName>
</protein>
<dbReference type="EMBL" id="MAAX01000157">
    <property type="protein sequence ID" value="OUS12576.1"/>
    <property type="molecule type" value="Genomic_DNA"/>
</dbReference>
<dbReference type="AlphaFoldDB" id="A0A1Z8AQF6"/>
<proteinExistence type="predicted"/>
<dbReference type="RefSeq" id="WP_303687315.1">
    <property type="nucleotide sequence ID" value="NZ_CAJXYO010000005.1"/>
</dbReference>
<keyword evidence="2" id="KW-1133">Transmembrane helix</keyword>
<organism evidence="3 4">
    <name type="scientific">Nonlabens dokdonensis</name>
    <dbReference type="NCBI Taxonomy" id="328515"/>
    <lineage>
        <taxon>Bacteria</taxon>
        <taxon>Pseudomonadati</taxon>
        <taxon>Bacteroidota</taxon>
        <taxon>Flavobacteriia</taxon>
        <taxon>Flavobacteriales</taxon>
        <taxon>Flavobacteriaceae</taxon>
        <taxon>Nonlabens</taxon>
    </lineage>
</organism>
<dbReference type="Proteomes" id="UP000196102">
    <property type="component" value="Unassembled WGS sequence"/>
</dbReference>
<evidence type="ECO:0000256" key="1">
    <source>
        <dbReference type="SAM" id="MobiDB-lite"/>
    </source>
</evidence>
<evidence type="ECO:0000313" key="3">
    <source>
        <dbReference type="EMBL" id="OUS12576.1"/>
    </source>
</evidence>
<keyword evidence="2" id="KW-0812">Transmembrane</keyword>
<evidence type="ECO:0000313" key="4">
    <source>
        <dbReference type="Proteomes" id="UP000196102"/>
    </source>
</evidence>
<sequence>METTANPAITASKATDNASNTTRETSNATISNDASTIDKSFKSVSPELKDAITHEINQMMAFAIHNGKTINTDIIPLIQKESFDNLIHAHNMLCVNVAPATPKSINYIFELNETDKEKSLITKLPLVRNLIIMAVIFLLAFILTGQSSQVNNASLDLGVMQNQGLSLVLNLGYLAAISGLGVVFYLLKDITTSVKNGTLIPEDSIYYVALIVLGIISGLVVSEILNVYISDADKIDLFNKSVLALIGGFSTDAIFSVLQGIINKIKGLFTPTN</sequence>